<feature type="region of interest" description="Disordered" evidence="1">
    <location>
        <begin position="154"/>
        <end position="185"/>
    </location>
</feature>
<dbReference type="Proteomes" id="UP000005240">
    <property type="component" value="Unassembled WGS sequence"/>
</dbReference>
<organism evidence="2">
    <name type="scientific">Puccinia triticina (isolate 1-1 / race 1 (BBBD))</name>
    <name type="common">Brown leaf rust fungus</name>
    <dbReference type="NCBI Taxonomy" id="630390"/>
    <lineage>
        <taxon>Eukaryota</taxon>
        <taxon>Fungi</taxon>
        <taxon>Dikarya</taxon>
        <taxon>Basidiomycota</taxon>
        <taxon>Pucciniomycotina</taxon>
        <taxon>Pucciniomycetes</taxon>
        <taxon>Pucciniales</taxon>
        <taxon>Pucciniaceae</taxon>
        <taxon>Puccinia</taxon>
    </lineage>
</organism>
<feature type="compositionally biased region" description="Basic and acidic residues" evidence="1">
    <location>
        <begin position="281"/>
        <end position="301"/>
    </location>
</feature>
<feature type="non-terminal residue" evidence="2">
    <location>
        <position position="318"/>
    </location>
</feature>
<dbReference type="EMBL" id="ADAS02000029">
    <property type="protein sequence ID" value="OAV95437.1"/>
    <property type="molecule type" value="Genomic_DNA"/>
</dbReference>
<evidence type="ECO:0000313" key="4">
    <source>
        <dbReference type="Proteomes" id="UP000005240"/>
    </source>
</evidence>
<accession>A0A180GRI1</accession>
<protein>
    <submittedName>
        <fullName evidence="2 3">Uncharacterized protein</fullName>
    </submittedName>
</protein>
<reference evidence="3 4" key="3">
    <citation type="journal article" date="2017" name="G3 (Bethesda)">
        <title>Comparative analysis highlights variable genome content of wheat rusts and divergence of the mating loci.</title>
        <authorList>
            <person name="Cuomo C.A."/>
            <person name="Bakkeren G."/>
            <person name="Khalil H.B."/>
            <person name="Panwar V."/>
            <person name="Joly D."/>
            <person name="Linning R."/>
            <person name="Sakthikumar S."/>
            <person name="Song X."/>
            <person name="Adiconis X."/>
            <person name="Fan L."/>
            <person name="Goldberg J.M."/>
            <person name="Levin J.Z."/>
            <person name="Young S."/>
            <person name="Zeng Q."/>
            <person name="Anikster Y."/>
            <person name="Bruce M."/>
            <person name="Wang M."/>
            <person name="Yin C."/>
            <person name="McCallum B."/>
            <person name="Szabo L.J."/>
            <person name="Hulbert S."/>
            <person name="Chen X."/>
            <person name="Fellers J.P."/>
        </authorList>
    </citation>
    <scope>NUCLEOTIDE SEQUENCE</scope>
    <source>
        <strain evidence="3">isolate 1-1 / race 1 (BBBD)</strain>
        <strain evidence="4">Isolate 1-1 / race 1 (BBBD)</strain>
    </source>
</reference>
<feature type="compositionally biased region" description="Pro residues" evidence="1">
    <location>
        <begin position="215"/>
        <end position="226"/>
    </location>
</feature>
<keyword evidence="4" id="KW-1185">Reference proteome</keyword>
<reference evidence="3" key="4">
    <citation type="submission" date="2025-05" db="UniProtKB">
        <authorList>
            <consortium name="EnsemblFungi"/>
        </authorList>
    </citation>
    <scope>IDENTIFICATION</scope>
    <source>
        <strain evidence="3">isolate 1-1 / race 1 (BBBD)</strain>
    </source>
</reference>
<dbReference type="EnsemblFungi" id="PTTG_07035-t43_1">
    <property type="protein sequence ID" value="PTTG_07035-t43_1-p1"/>
    <property type="gene ID" value="PTTG_07035"/>
</dbReference>
<reference evidence="2" key="1">
    <citation type="submission" date="2009-11" db="EMBL/GenBank/DDBJ databases">
        <authorList>
            <consortium name="The Broad Institute Genome Sequencing Platform"/>
            <person name="Ward D."/>
            <person name="Feldgarden M."/>
            <person name="Earl A."/>
            <person name="Young S.K."/>
            <person name="Zeng Q."/>
            <person name="Koehrsen M."/>
            <person name="Alvarado L."/>
            <person name="Berlin A."/>
            <person name="Bochicchio J."/>
            <person name="Borenstein D."/>
            <person name="Chapman S.B."/>
            <person name="Chen Z."/>
            <person name="Engels R."/>
            <person name="Freedman E."/>
            <person name="Gellesch M."/>
            <person name="Goldberg J."/>
            <person name="Griggs A."/>
            <person name="Gujja S."/>
            <person name="Heilman E."/>
            <person name="Heiman D."/>
            <person name="Hepburn T."/>
            <person name="Howarth C."/>
            <person name="Jen D."/>
            <person name="Larson L."/>
            <person name="Lewis B."/>
            <person name="Mehta T."/>
            <person name="Park D."/>
            <person name="Pearson M."/>
            <person name="Roberts A."/>
            <person name="Saif S."/>
            <person name="Shea T."/>
            <person name="Shenoy N."/>
            <person name="Sisk P."/>
            <person name="Stolte C."/>
            <person name="Sykes S."/>
            <person name="Thomson T."/>
            <person name="Walk T."/>
            <person name="White J."/>
            <person name="Yandava C."/>
            <person name="Izard J."/>
            <person name="Baranova O.V."/>
            <person name="Blanton J.M."/>
            <person name="Tanner A.C."/>
            <person name="Dewhirst F.E."/>
            <person name="Haas B."/>
            <person name="Nusbaum C."/>
            <person name="Birren B."/>
        </authorList>
    </citation>
    <scope>NUCLEOTIDE SEQUENCE [LARGE SCALE GENOMIC DNA]</scope>
    <source>
        <strain evidence="2">1-1 BBBD Race 1</strain>
    </source>
</reference>
<feature type="region of interest" description="Disordered" evidence="1">
    <location>
        <begin position="202"/>
        <end position="301"/>
    </location>
</feature>
<evidence type="ECO:0000313" key="2">
    <source>
        <dbReference type="EMBL" id="OAV95437.1"/>
    </source>
</evidence>
<gene>
    <name evidence="2" type="ORF">PTTG_07035</name>
</gene>
<reference evidence="2" key="2">
    <citation type="submission" date="2016-05" db="EMBL/GenBank/DDBJ databases">
        <title>Comparative analysis highlights variable genome content of wheat rusts and divergence of the mating loci.</title>
        <authorList>
            <person name="Cuomo C.A."/>
            <person name="Bakkeren G."/>
            <person name="Szabo L."/>
            <person name="Khalil H."/>
            <person name="Joly D."/>
            <person name="Goldberg J."/>
            <person name="Young S."/>
            <person name="Zeng Q."/>
            <person name="Fellers J."/>
        </authorList>
    </citation>
    <scope>NUCLEOTIDE SEQUENCE [LARGE SCALE GENOMIC DNA]</scope>
    <source>
        <strain evidence="2">1-1 BBBD Race 1</strain>
    </source>
</reference>
<sequence>MPSAPRPLPATPSSQLRQSSGSFDYVTIVAVNPRQTQHLYCVIPNTASLNPAVEQGTFFRVYTAFGWRSVCRLSMYFPFRKKYVVVGSTAEVTEMPLLIAGCLGGWPADDARPWVRTQIAGPPLALQSVPNCARNWAARGPEARPFVVDPAAAARVASSTEPARPDSEVRAPSPPQTPPGLEGLRPRSEDLFVALTPEAAGNPLASPVFRHQTPNPGPLPGSPVFPPATNSDRDEAMTKSATSSGGTSRFDGWGSGVPAGIVQSPTWNPIPEASRATTSDLHADEVTDSDGDVRMTDSHHVPLPDVPGEYCLAGYPFL</sequence>
<evidence type="ECO:0000256" key="1">
    <source>
        <dbReference type="SAM" id="MobiDB-lite"/>
    </source>
</evidence>
<dbReference type="VEuPathDB" id="FungiDB:PTTG_07035"/>
<dbReference type="AlphaFoldDB" id="A0A180GRI1"/>
<name>A0A180GRI1_PUCT1</name>
<proteinExistence type="predicted"/>
<evidence type="ECO:0000313" key="3">
    <source>
        <dbReference type="EnsemblFungi" id="PTTG_07035-t43_1-p1"/>
    </source>
</evidence>